<sequence>MPMPMPRPQQTTSRKVFRPSTDSSAHTLNSPDHLRERSFSDNHSISTTHTSFSSRASYGPRTPDSSFSSTDSYEVQAPPDSRPRIVASAQHDLDDSSMHYAVHQGATSKKCPVILPKQITFQDTPPDIAPADSNIQKPLLGVPQLDDTGRRISTVAPLPEPGHIRKTSARYRCETRGGAYTEPSTPTSPASQSRPCSIRSTTSSHTSGSRETHRRTASYSLFPPTASSRQTHLPSRRTRSSTSASHETEIERERESAALDFGSVPSPSLTGPATTRERATSTDSRPPSRTKLKRRGMLPIVDTTAMGVPAREATPSILRADEGNDEHDAAVNRPPLWVAKTPPARDQIIRQKSMPSLSLRTRGPPSGPPPDIPLPALPTEASRWVSLPAGTVCYRR</sequence>
<gene>
    <name evidence="2" type="ORF">A1O7_09942</name>
</gene>
<dbReference type="EMBL" id="AMGW01000007">
    <property type="protein sequence ID" value="EXJ54601.1"/>
    <property type="molecule type" value="Genomic_DNA"/>
</dbReference>
<reference evidence="2 3" key="1">
    <citation type="submission" date="2013-03" db="EMBL/GenBank/DDBJ databases">
        <title>The Genome Sequence of Cladophialophora yegresii CBS 114405.</title>
        <authorList>
            <consortium name="The Broad Institute Genomics Platform"/>
            <person name="Cuomo C."/>
            <person name="de Hoog S."/>
            <person name="Gorbushina A."/>
            <person name="Walker B."/>
            <person name="Young S.K."/>
            <person name="Zeng Q."/>
            <person name="Gargeya S."/>
            <person name="Fitzgerald M."/>
            <person name="Haas B."/>
            <person name="Abouelleil A."/>
            <person name="Allen A.W."/>
            <person name="Alvarado L."/>
            <person name="Arachchi H.M."/>
            <person name="Berlin A.M."/>
            <person name="Chapman S.B."/>
            <person name="Gainer-Dewar J."/>
            <person name="Goldberg J."/>
            <person name="Griggs A."/>
            <person name="Gujja S."/>
            <person name="Hansen M."/>
            <person name="Howarth C."/>
            <person name="Imamovic A."/>
            <person name="Ireland A."/>
            <person name="Larimer J."/>
            <person name="McCowan C."/>
            <person name="Murphy C."/>
            <person name="Pearson M."/>
            <person name="Poon T.W."/>
            <person name="Priest M."/>
            <person name="Roberts A."/>
            <person name="Saif S."/>
            <person name="Shea T."/>
            <person name="Sisk P."/>
            <person name="Sykes S."/>
            <person name="Wortman J."/>
            <person name="Nusbaum C."/>
            <person name="Birren B."/>
        </authorList>
    </citation>
    <scope>NUCLEOTIDE SEQUENCE [LARGE SCALE GENOMIC DNA]</scope>
    <source>
        <strain evidence="2 3">CBS 114405</strain>
    </source>
</reference>
<dbReference type="Proteomes" id="UP000019473">
    <property type="component" value="Unassembled WGS sequence"/>
</dbReference>
<organism evidence="2 3">
    <name type="scientific">Cladophialophora yegresii CBS 114405</name>
    <dbReference type="NCBI Taxonomy" id="1182544"/>
    <lineage>
        <taxon>Eukaryota</taxon>
        <taxon>Fungi</taxon>
        <taxon>Dikarya</taxon>
        <taxon>Ascomycota</taxon>
        <taxon>Pezizomycotina</taxon>
        <taxon>Eurotiomycetes</taxon>
        <taxon>Chaetothyriomycetidae</taxon>
        <taxon>Chaetothyriales</taxon>
        <taxon>Herpotrichiellaceae</taxon>
        <taxon>Cladophialophora</taxon>
    </lineage>
</organism>
<dbReference type="GeneID" id="19184501"/>
<evidence type="ECO:0000313" key="3">
    <source>
        <dbReference type="Proteomes" id="UP000019473"/>
    </source>
</evidence>
<feature type="compositionally biased region" description="Polar residues" evidence="1">
    <location>
        <begin position="8"/>
        <end position="30"/>
    </location>
</feature>
<name>W9VR10_9EURO</name>
<feature type="compositionally biased region" description="Low complexity" evidence="1">
    <location>
        <begin position="43"/>
        <end position="54"/>
    </location>
</feature>
<evidence type="ECO:0000313" key="2">
    <source>
        <dbReference type="EMBL" id="EXJ54601.1"/>
    </source>
</evidence>
<proteinExistence type="predicted"/>
<dbReference type="STRING" id="1182544.W9VR10"/>
<feature type="compositionally biased region" description="Low complexity" evidence="1">
    <location>
        <begin position="199"/>
        <end position="209"/>
    </location>
</feature>
<feature type="region of interest" description="Disordered" evidence="1">
    <location>
        <begin position="1"/>
        <end position="92"/>
    </location>
</feature>
<feature type="compositionally biased region" description="Basic and acidic residues" evidence="1">
    <location>
        <begin position="246"/>
        <end position="257"/>
    </location>
</feature>
<evidence type="ECO:0000256" key="1">
    <source>
        <dbReference type="SAM" id="MobiDB-lite"/>
    </source>
</evidence>
<accession>W9VR10</accession>
<protein>
    <submittedName>
        <fullName evidence="2">Uncharacterized protein</fullName>
    </submittedName>
</protein>
<dbReference type="AlphaFoldDB" id="W9VR10"/>
<keyword evidence="3" id="KW-1185">Reference proteome</keyword>
<dbReference type="HOGENOM" id="CLU_039849_0_0_1"/>
<comment type="caution">
    <text evidence="2">The sequence shown here is derived from an EMBL/GenBank/DDBJ whole genome shotgun (WGS) entry which is preliminary data.</text>
</comment>
<feature type="compositionally biased region" description="Polar residues" evidence="1">
    <location>
        <begin position="63"/>
        <end position="73"/>
    </location>
</feature>
<dbReference type="OrthoDB" id="1749473at2759"/>
<dbReference type="VEuPathDB" id="FungiDB:A1O7_09942"/>
<feature type="region of interest" description="Disordered" evidence="1">
    <location>
        <begin position="348"/>
        <end position="377"/>
    </location>
</feature>
<feature type="compositionally biased region" description="Pro residues" evidence="1">
    <location>
        <begin position="365"/>
        <end position="376"/>
    </location>
</feature>
<feature type="compositionally biased region" description="Polar residues" evidence="1">
    <location>
        <begin position="182"/>
        <end position="195"/>
    </location>
</feature>
<dbReference type="RefSeq" id="XP_007762116.1">
    <property type="nucleotide sequence ID" value="XM_007763926.1"/>
</dbReference>
<feature type="region of interest" description="Disordered" evidence="1">
    <location>
        <begin position="177"/>
        <end position="291"/>
    </location>
</feature>